<evidence type="ECO:0000313" key="18">
    <source>
        <dbReference type="Proteomes" id="UP000295008"/>
    </source>
</evidence>
<keyword evidence="8" id="KW-0625">Polysaccharide transport</keyword>
<evidence type="ECO:0000256" key="11">
    <source>
        <dbReference type="ARBA" id="ARBA00023136"/>
    </source>
</evidence>
<evidence type="ECO:0000256" key="14">
    <source>
        <dbReference type="ARBA" id="ARBA00023288"/>
    </source>
</evidence>
<keyword evidence="14" id="KW-0449">Lipoprotein</keyword>
<keyword evidence="3" id="KW-0813">Transport</keyword>
<keyword evidence="7" id="KW-0732">Signal</keyword>
<dbReference type="InterPro" id="IPR054765">
    <property type="entry name" value="SLBB_dom"/>
</dbReference>
<keyword evidence="10" id="KW-0626">Porin</keyword>
<evidence type="ECO:0000256" key="13">
    <source>
        <dbReference type="ARBA" id="ARBA00023237"/>
    </source>
</evidence>
<name>A0A4R1RVT3_HYDET</name>
<dbReference type="Pfam" id="PF02563">
    <property type="entry name" value="Poly_export"/>
    <property type="match status" value="1"/>
</dbReference>
<dbReference type="PANTHER" id="PTHR33619">
    <property type="entry name" value="POLYSACCHARIDE EXPORT PROTEIN GFCE-RELATED"/>
    <property type="match status" value="1"/>
</dbReference>
<keyword evidence="9" id="KW-0406">Ion transport</keyword>
<dbReference type="GO" id="GO:0046930">
    <property type="term" value="C:pore complex"/>
    <property type="evidence" value="ECO:0007669"/>
    <property type="project" value="UniProtKB-KW"/>
</dbReference>
<dbReference type="InterPro" id="IPR049712">
    <property type="entry name" value="Poly_export"/>
</dbReference>
<sequence>MKRLGWCWIFTMLIGLFVFCVSAWADDYRLGPGDVITISVYGYPELQVEELSIGADGRIIFPLAGGLVATGLTTQELANQLTSSLALYVKNPHVTVNVSKFRTTRVYVLGEVSKPGMYEIEKQHNLLDAIGMAGGYTKFAVRSKVYVVRKGSSQYQEVNLDSILKKGDMSQNIALNDGDVVFLTKSGMSFVYDILPLINSAYNIRNWND</sequence>
<dbReference type="PANTHER" id="PTHR33619:SF3">
    <property type="entry name" value="POLYSACCHARIDE EXPORT PROTEIN GFCE-RELATED"/>
    <property type="match status" value="1"/>
</dbReference>
<dbReference type="InterPro" id="IPR003715">
    <property type="entry name" value="Poly_export_N"/>
</dbReference>
<evidence type="ECO:0000259" key="16">
    <source>
        <dbReference type="Pfam" id="PF22461"/>
    </source>
</evidence>
<evidence type="ECO:0000256" key="9">
    <source>
        <dbReference type="ARBA" id="ARBA00023065"/>
    </source>
</evidence>
<dbReference type="GO" id="GO:0006811">
    <property type="term" value="P:monoatomic ion transport"/>
    <property type="evidence" value="ECO:0007669"/>
    <property type="project" value="UniProtKB-KW"/>
</dbReference>
<comment type="subcellular location">
    <subcellularLocation>
        <location evidence="1">Cell outer membrane</location>
        <topology evidence="1">Multi-pass membrane protein</topology>
    </subcellularLocation>
</comment>
<keyword evidence="6" id="KW-0812">Transmembrane</keyword>
<keyword evidence="11" id="KW-0472">Membrane</keyword>
<evidence type="ECO:0000256" key="3">
    <source>
        <dbReference type="ARBA" id="ARBA00022448"/>
    </source>
</evidence>
<evidence type="ECO:0000256" key="8">
    <source>
        <dbReference type="ARBA" id="ARBA00023047"/>
    </source>
</evidence>
<keyword evidence="12" id="KW-0564">Palmitate</keyword>
<feature type="domain" description="SLBB" evidence="16">
    <location>
        <begin position="105"/>
        <end position="182"/>
    </location>
</feature>
<keyword evidence="18" id="KW-1185">Reference proteome</keyword>
<evidence type="ECO:0000313" key="17">
    <source>
        <dbReference type="EMBL" id="TCL70775.1"/>
    </source>
</evidence>
<evidence type="ECO:0000256" key="1">
    <source>
        <dbReference type="ARBA" id="ARBA00004571"/>
    </source>
</evidence>
<dbReference type="Pfam" id="PF22461">
    <property type="entry name" value="SLBB_2"/>
    <property type="match status" value="1"/>
</dbReference>
<dbReference type="GO" id="GO:0015288">
    <property type="term" value="F:porin activity"/>
    <property type="evidence" value="ECO:0007669"/>
    <property type="project" value="UniProtKB-KW"/>
</dbReference>
<evidence type="ECO:0000256" key="2">
    <source>
        <dbReference type="ARBA" id="ARBA00009450"/>
    </source>
</evidence>
<dbReference type="Proteomes" id="UP000295008">
    <property type="component" value="Unassembled WGS sequence"/>
</dbReference>
<reference evidence="17 18" key="1">
    <citation type="submission" date="2019-03" db="EMBL/GenBank/DDBJ databases">
        <title>Genomic Encyclopedia of Type Strains, Phase IV (KMG-IV): sequencing the most valuable type-strain genomes for metagenomic binning, comparative biology and taxonomic classification.</title>
        <authorList>
            <person name="Goeker M."/>
        </authorList>
    </citation>
    <scope>NUCLEOTIDE SEQUENCE [LARGE SCALE GENOMIC DNA]</scope>
    <source>
        <strain evidence="17 18">LX-B</strain>
    </source>
</reference>
<dbReference type="Gene3D" id="3.10.560.10">
    <property type="entry name" value="Outer membrane lipoprotein wza domain like"/>
    <property type="match status" value="1"/>
</dbReference>
<gene>
    <name evidence="17" type="ORF">EDC14_100993</name>
</gene>
<dbReference type="AlphaFoldDB" id="A0A4R1RVT3"/>
<feature type="domain" description="Polysaccharide export protein N-terminal" evidence="15">
    <location>
        <begin position="25"/>
        <end position="98"/>
    </location>
</feature>
<dbReference type="GO" id="GO:0009279">
    <property type="term" value="C:cell outer membrane"/>
    <property type="evidence" value="ECO:0007669"/>
    <property type="project" value="UniProtKB-SubCell"/>
</dbReference>
<proteinExistence type="inferred from homology"/>
<protein>
    <submittedName>
        <fullName evidence="17">Polysaccharide export outer membrane protein</fullName>
    </submittedName>
</protein>
<keyword evidence="13" id="KW-0998">Cell outer membrane</keyword>
<dbReference type="RefSeq" id="WP_243662872.1">
    <property type="nucleotide sequence ID" value="NZ_SLUN01000009.1"/>
</dbReference>
<accession>A0A4R1RVT3</accession>
<dbReference type="GO" id="GO:0015159">
    <property type="term" value="F:polysaccharide transmembrane transporter activity"/>
    <property type="evidence" value="ECO:0007669"/>
    <property type="project" value="InterPro"/>
</dbReference>
<evidence type="ECO:0000256" key="4">
    <source>
        <dbReference type="ARBA" id="ARBA00022452"/>
    </source>
</evidence>
<evidence type="ECO:0000259" key="15">
    <source>
        <dbReference type="Pfam" id="PF02563"/>
    </source>
</evidence>
<comment type="caution">
    <text evidence="17">The sequence shown here is derived from an EMBL/GenBank/DDBJ whole genome shotgun (WGS) entry which is preliminary data.</text>
</comment>
<dbReference type="EMBL" id="SLUN01000009">
    <property type="protein sequence ID" value="TCL70775.1"/>
    <property type="molecule type" value="Genomic_DNA"/>
</dbReference>
<organism evidence="17 18">
    <name type="scientific">Hydrogenispora ethanolica</name>
    <dbReference type="NCBI Taxonomy" id="1082276"/>
    <lineage>
        <taxon>Bacteria</taxon>
        <taxon>Bacillati</taxon>
        <taxon>Bacillota</taxon>
        <taxon>Hydrogenispora</taxon>
    </lineage>
</organism>
<evidence type="ECO:0000256" key="6">
    <source>
        <dbReference type="ARBA" id="ARBA00022692"/>
    </source>
</evidence>
<evidence type="ECO:0000256" key="7">
    <source>
        <dbReference type="ARBA" id="ARBA00022729"/>
    </source>
</evidence>
<evidence type="ECO:0000256" key="12">
    <source>
        <dbReference type="ARBA" id="ARBA00023139"/>
    </source>
</evidence>
<comment type="similarity">
    <text evidence="2">Belongs to the BexD/CtrA/VexA family.</text>
</comment>
<keyword evidence="5" id="KW-0762">Sugar transport</keyword>
<evidence type="ECO:0000256" key="5">
    <source>
        <dbReference type="ARBA" id="ARBA00022597"/>
    </source>
</evidence>
<keyword evidence="4" id="KW-1134">Transmembrane beta strand</keyword>
<evidence type="ECO:0000256" key="10">
    <source>
        <dbReference type="ARBA" id="ARBA00023114"/>
    </source>
</evidence>